<proteinExistence type="predicted"/>
<organism evidence="2 3">
    <name type="scientific">Allokutzneria multivorans</name>
    <dbReference type="NCBI Taxonomy" id="1142134"/>
    <lineage>
        <taxon>Bacteria</taxon>
        <taxon>Bacillati</taxon>
        <taxon>Actinomycetota</taxon>
        <taxon>Actinomycetes</taxon>
        <taxon>Pseudonocardiales</taxon>
        <taxon>Pseudonocardiaceae</taxon>
        <taxon>Allokutzneria</taxon>
    </lineage>
</organism>
<evidence type="ECO:0000259" key="1">
    <source>
        <dbReference type="Pfam" id="PF01636"/>
    </source>
</evidence>
<dbReference type="SUPFAM" id="SSF56112">
    <property type="entry name" value="Protein kinase-like (PK-like)"/>
    <property type="match status" value="1"/>
</dbReference>
<sequence>MMQLWTSAEWRREAVAWMDSRLASAGMTRTGEVEQPRVQSWATVLRASTNRGVVWLKACGPGTAFEVPLYPLLHRLAPDRVLTPIAVDVERSWLLLPDGGPTMRDSPRDLAEVLVGYAKLQLSLADHVDELIAIGVTDMRAAIMPTRFAEAMAAVGDYVEHRGDSAAHETFAELTRFEPTFREWCDRLAEDPVPPSLDHNDLHQSNVFATGAKFYDWGDSVVAHPFASLLLPMTRAEDHRVRDAYLAEFGSPSQLVESAELACRVGKVARTLVWVRALGGDLDHEYASAPLEHMASLLSDSYLL</sequence>
<reference evidence="3" key="1">
    <citation type="journal article" date="2019" name="Int. J. Syst. Evol. Microbiol.">
        <title>The Global Catalogue of Microorganisms (GCM) 10K type strain sequencing project: providing services to taxonomists for standard genome sequencing and annotation.</title>
        <authorList>
            <consortium name="The Broad Institute Genomics Platform"/>
            <consortium name="The Broad Institute Genome Sequencing Center for Infectious Disease"/>
            <person name="Wu L."/>
            <person name="Ma J."/>
        </authorList>
    </citation>
    <scope>NUCLEOTIDE SEQUENCE [LARGE SCALE GENOMIC DNA]</scope>
    <source>
        <strain evidence="3">JCM 17342</strain>
    </source>
</reference>
<name>A0ABP7SLH5_9PSEU</name>
<dbReference type="InterPro" id="IPR011009">
    <property type="entry name" value="Kinase-like_dom_sf"/>
</dbReference>
<dbReference type="Proteomes" id="UP001501747">
    <property type="component" value="Unassembled WGS sequence"/>
</dbReference>
<gene>
    <name evidence="2" type="ORF">GCM10022247_40210</name>
</gene>
<dbReference type="InterPro" id="IPR002575">
    <property type="entry name" value="Aminoglycoside_PTrfase"/>
</dbReference>
<keyword evidence="3" id="KW-1185">Reference proteome</keyword>
<protein>
    <submittedName>
        <fullName evidence="2">Phosphotransferase</fullName>
    </submittedName>
</protein>
<dbReference type="EMBL" id="BAABAL010000016">
    <property type="protein sequence ID" value="GAA4013403.1"/>
    <property type="molecule type" value="Genomic_DNA"/>
</dbReference>
<accession>A0ABP7SLH5</accession>
<comment type="caution">
    <text evidence="2">The sequence shown here is derived from an EMBL/GenBank/DDBJ whole genome shotgun (WGS) entry which is preliminary data.</text>
</comment>
<dbReference type="Pfam" id="PF01636">
    <property type="entry name" value="APH"/>
    <property type="match status" value="1"/>
</dbReference>
<feature type="domain" description="Aminoglycoside phosphotransferase" evidence="1">
    <location>
        <begin position="142"/>
        <end position="250"/>
    </location>
</feature>
<evidence type="ECO:0000313" key="3">
    <source>
        <dbReference type="Proteomes" id="UP001501747"/>
    </source>
</evidence>
<evidence type="ECO:0000313" key="2">
    <source>
        <dbReference type="EMBL" id="GAA4013403.1"/>
    </source>
</evidence>